<feature type="region of interest" description="Disordered" evidence="1">
    <location>
        <begin position="87"/>
        <end position="125"/>
    </location>
</feature>
<dbReference type="AlphaFoldDB" id="A0A6L2MFX6"/>
<evidence type="ECO:0000256" key="1">
    <source>
        <dbReference type="SAM" id="MobiDB-lite"/>
    </source>
</evidence>
<name>A0A6L2MFX6_TANCI</name>
<feature type="compositionally biased region" description="Acidic residues" evidence="1">
    <location>
        <begin position="94"/>
        <end position="105"/>
    </location>
</feature>
<reference evidence="2" key="1">
    <citation type="journal article" date="2019" name="Sci. Rep.">
        <title>Draft genome of Tanacetum cinerariifolium, the natural source of mosquito coil.</title>
        <authorList>
            <person name="Yamashiro T."/>
            <person name="Shiraishi A."/>
            <person name="Satake H."/>
            <person name="Nakayama K."/>
        </authorList>
    </citation>
    <scope>NUCLEOTIDE SEQUENCE</scope>
</reference>
<gene>
    <name evidence="2" type="ORF">Tci_044568</name>
</gene>
<evidence type="ECO:0000313" key="2">
    <source>
        <dbReference type="EMBL" id="GEU72590.1"/>
    </source>
</evidence>
<proteinExistence type="predicted"/>
<protein>
    <submittedName>
        <fullName evidence="2">Uncharacterized protein</fullName>
    </submittedName>
</protein>
<organism evidence="2">
    <name type="scientific">Tanacetum cinerariifolium</name>
    <name type="common">Dalmatian daisy</name>
    <name type="synonym">Chrysanthemum cinerariifolium</name>
    <dbReference type="NCBI Taxonomy" id="118510"/>
    <lineage>
        <taxon>Eukaryota</taxon>
        <taxon>Viridiplantae</taxon>
        <taxon>Streptophyta</taxon>
        <taxon>Embryophyta</taxon>
        <taxon>Tracheophyta</taxon>
        <taxon>Spermatophyta</taxon>
        <taxon>Magnoliopsida</taxon>
        <taxon>eudicotyledons</taxon>
        <taxon>Gunneridae</taxon>
        <taxon>Pentapetalae</taxon>
        <taxon>asterids</taxon>
        <taxon>campanulids</taxon>
        <taxon>Asterales</taxon>
        <taxon>Asteraceae</taxon>
        <taxon>Asteroideae</taxon>
        <taxon>Anthemideae</taxon>
        <taxon>Anthemidinae</taxon>
        <taxon>Tanacetum</taxon>
    </lineage>
</organism>
<sequence>MLVKEVLLMVLVMHTEEDDIVLHIVKTVMLMLVVEVDVGGMIADVVDKLTCSSDDVQTKQVDLRFVHALTELHWHDTHVDLDMHEVDQRRGSEDENPGSEKEDEEVAPKGQQRVDETSAPRIPVSTAWINPKDSTVYLDIKIDPRSCAPVQTPASPECLFGSLPGSPSSLVVPTLVASPATTPVASLTTTLVTTIAADEDEFLEVGAQIELYGSILYDNMQRLNALPPALFEGYDMNLIELYTRSREARDEIFSQRYRLRSLEQEQERATVTFGAIWRPVLALKSWAGYVDSQRTEMWRARYDDHRLIHDLLV</sequence>
<comment type="caution">
    <text evidence="2">The sequence shown here is derived from an EMBL/GenBank/DDBJ whole genome shotgun (WGS) entry which is preliminary data.</text>
</comment>
<accession>A0A6L2MFX6</accession>
<dbReference type="EMBL" id="BKCJ010006522">
    <property type="protein sequence ID" value="GEU72590.1"/>
    <property type="molecule type" value="Genomic_DNA"/>
</dbReference>